<feature type="transmembrane region" description="Helical" evidence="5">
    <location>
        <begin position="123"/>
        <end position="141"/>
    </location>
</feature>
<evidence type="ECO:0000313" key="8">
    <source>
        <dbReference type="Proteomes" id="UP000232412"/>
    </source>
</evidence>
<comment type="subcellular location">
    <subcellularLocation>
        <location evidence="1">Membrane</location>
        <topology evidence="1">Multi-pass membrane protein</topology>
    </subcellularLocation>
</comment>
<dbReference type="Proteomes" id="UP000232412">
    <property type="component" value="Unassembled WGS sequence"/>
</dbReference>
<evidence type="ECO:0000256" key="3">
    <source>
        <dbReference type="ARBA" id="ARBA00022989"/>
    </source>
</evidence>
<dbReference type="AlphaFoldDB" id="A0A2H1EID8"/>
<feature type="transmembrane region" description="Helical" evidence="5">
    <location>
        <begin position="98"/>
        <end position="116"/>
    </location>
</feature>
<evidence type="ECO:0000256" key="4">
    <source>
        <dbReference type="ARBA" id="ARBA00023136"/>
    </source>
</evidence>
<feature type="transmembrane region" description="Helical" evidence="5">
    <location>
        <begin position="213"/>
        <end position="232"/>
    </location>
</feature>
<dbReference type="InterPro" id="IPR050638">
    <property type="entry name" value="AA-Vitamin_Transporters"/>
</dbReference>
<feature type="transmembrane region" description="Helical" evidence="5">
    <location>
        <begin position="269"/>
        <end position="285"/>
    </location>
</feature>
<proteinExistence type="predicted"/>
<evidence type="ECO:0000256" key="1">
    <source>
        <dbReference type="ARBA" id="ARBA00004141"/>
    </source>
</evidence>
<protein>
    <recommendedName>
        <fullName evidence="6">EamA domain-containing protein</fullName>
    </recommendedName>
</protein>
<dbReference type="InterPro" id="IPR000620">
    <property type="entry name" value="EamA_dom"/>
</dbReference>
<name>A0A2H1EID8_9ARCH</name>
<dbReference type="Gene3D" id="1.10.3730.20">
    <property type="match status" value="1"/>
</dbReference>
<dbReference type="EMBL" id="FRFC01000004">
    <property type="protein sequence ID" value="SHO46525.1"/>
    <property type="molecule type" value="Genomic_DNA"/>
</dbReference>
<accession>A0A2H1EID8</accession>
<dbReference type="GO" id="GO:0016020">
    <property type="term" value="C:membrane"/>
    <property type="evidence" value="ECO:0007669"/>
    <property type="project" value="UniProtKB-SubCell"/>
</dbReference>
<feature type="transmembrane region" description="Helical" evidence="5">
    <location>
        <begin position="37"/>
        <end position="55"/>
    </location>
</feature>
<feature type="domain" description="EamA" evidence="6">
    <location>
        <begin position="8"/>
        <end position="139"/>
    </location>
</feature>
<feature type="domain" description="EamA" evidence="6">
    <location>
        <begin position="152"/>
        <end position="285"/>
    </location>
</feature>
<keyword evidence="4 5" id="KW-0472">Membrane</keyword>
<gene>
    <name evidence="7" type="ORF">NSIN_30154</name>
</gene>
<dbReference type="Pfam" id="PF00892">
    <property type="entry name" value="EamA"/>
    <property type="match status" value="2"/>
</dbReference>
<dbReference type="InterPro" id="IPR037185">
    <property type="entry name" value="EmrE-like"/>
</dbReference>
<sequence length="297" mass="31708">MNFKSRGFGYFAAVLSALCFGSVTTLAKPTLDAMNPLVLTCIVYLVSAIALTPATVTKKTTLQRKDLLKIILIAMAGAVIAPLLFFSGLRLTSASNTAVLSNVEIVFTVIIAILFFKEKINRVGYIGLAMVTVGATVVTSTPELTGIINLDIGSLMVIGSSLFWAIDNNVSKIITKKVDVLKIAQFKSGIGGLILLIIVFAANIPILIPSGDIPFILLLGIVGFALSLFLFLKSLHIIGVVKTIVIFATSSVFGLIFAILFLHEKISEFQISAICVMIVGIYLINRKGQADTSLTPP</sequence>
<evidence type="ECO:0000313" key="7">
    <source>
        <dbReference type="EMBL" id="SHO46525.1"/>
    </source>
</evidence>
<organism evidence="7 8">
    <name type="scientific">Nitrosotalea sinensis</name>
    <dbReference type="NCBI Taxonomy" id="1499975"/>
    <lineage>
        <taxon>Archaea</taxon>
        <taxon>Nitrososphaerota</taxon>
        <taxon>Nitrososphaeria</taxon>
        <taxon>Nitrosotaleales</taxon>
        <taxon>Nitrosotaleaceae</taxon>
        <taxon>Nitrosotalea</taxon>
    </lineage>
</organism>
<dbReference type="OrthoDB" id="78162at2157"/>
<dbReference type="SUPFAM" id="SSF103481">
    <property type="entry name" value="Multidrug resistance efflux transporter EmrE"/>
    <property type="match status" value="2"/>
</dbReference>
<feature type="transmembrane region" description="Helical" evidence="5">
    <location>
        <begin position="244"/>
        <end position="263"/>
    </location>
</feature>
<reference evidence="8" key="1">
    <citation type="submission" date="2016-12" db="EMBL/GenBank/DDBJ databases">
        <authorList>
            <person name="Herbold C."/>
        </authorList>
    </citation>
    <scope>NUCLEOTIDE SEQUENCE [LARGE SCALE GENOMIC DNA]</scope>
</reference>
<keyword evidence="2 5" id="KW-0812">Transmembrane</keyword>
<feature type="transmembrane region" description="Helical" evidence="5">
    <location>
        <begin position="147"/>
        <end position="166"/>
    </location>
</feature>
<feature type="transmembrane region" description="Helical" evidence="5">
    <location>
        <begin position="186"/>
        <end position="207"/>
    </location>
</feature>
<dbReference type="PANTHER" id="PTHR32322:SF2">
    <property type="entry name" value="EAMA DOMAIN-CONTAINING PROTEIN"/>
    <property type="match status" value="1"/>
</dbReference>
<feature type="transmembrane region" description="Helical" evidence="5">
    <location>
        <begin position="67"/>
        <end position="86"/>
    </location>
</feature>
<evidence type="ECO:0000259" key="6">
    <source>
        <dbReference type="Pfam" id="PF00892"/>
    </source>
</evidence>
<evidence type="ECO:0000256" key="5">
    <source>
        <dbReference type="SAM" id="Phobius"/>
    </source>
</evidence>
<evidence type="ECO:0000256" key="2">
    <source>
        <dbReference type="ARBA" id="ARBA00022692"/>
    </source>
</evidence>
<keyword evidence="8" id="KW-1185">Reference proteome</keyword>
<dbReference type="RefSeq" id="WP_101010361.1">
    <property type="nucleotide sequence ID" value="NZ_FRFC01000004.1"/>
</dbReference>
<dbReference type="PANTHER" id="PTHR32322">
    <property type="entry name" value="INNER MEMBRANE TRANSPORTER"/>
    <property type="match status" value="1"/>
</dbReference>
<keyword evidence="3 5" id="KW-1133">Transmembrane helix</keyword>